<feature type="domain" description="C1q" evidence="5">
    <location>
        <begin position="537"/>
        <end position="659"/>
    </location>
</feature>
<dbReference type="GO" id="GO:0005615">
    <property type="term" value="C:extracellular space"/>
    <property type="evidence" value="ECO:0007669"/>
    <property type="project" value="TreeGrafter"/>
</dbReference>
<protein>
    <recommendedName>
        <fullName evidence="5">C1q domain-containing protein</fullName>
    </recommendedName>
</protein>
<feature type="chain" id="PRO_5035300090" description="C1q domain-containing protein" evidence="4">
    <location>
        <begin position="21"/>
        <end position="665"/>
    </location>
</feature>
<dbReference type="InterPro" id="IPR001073">
    <property type="entry name" value="C1q_dom"/>
</dbReference>
<gene>
    <name evidence="6" type="ORF">DGAL_LOCUS2788</name>
</gene>
<sequence>MTFSCLPLLTICVTVSTVISGQPDISASSSWAKLQISPDTLVSMAYGNFRVDIYEHANNHKSTTTPSNCKYFYAPIALLDHQGATSSFNNVTKKAEMRFRIEMWNDKVQNQVVNYLGKVVGRQVDDHQVQVIPFENVILSSTSSSNIYSLGTDWKSYRQHKFFWFTLSCIDQKDCDQLADNMRNNPQQFDHLKLQFSWSAQTSKTKETAIRIENVMSGQLVSDLLQRFDQKNKEIWLTFKDEKRILKETATNVLVESFDNTDVVSPDSESQINNILKNLLFSSTKIIKNESDKTWELVFWNEEIDRPDQMAKKLNDIYNNLDKESQNKMSEVYQHQKSNKQQSTKMKGLNNLTVQTNLTSGSMKIEDLDKLYQTSKDYVEWNGDKFVPKPLTASKINLTQLRDKKSLQDRKLIVKYSTSVLSTPINFVQNSHLTLTDEWQNLKEEVEGNSQLLAHVMTTMENMQKEINASAASTSIGRMPKSCDDLQKIGHRKSGLYPVMGDKTVDNVYCDFTKPINDGGFQKVIGFFDVKTLPVYFHAQKNKSHTTGNTAVPFEILRLNVGNAMNTSGVFVVPKSGKYFFAYSGLSEGGIHARVDLQVKTDAADWTKVGQAYGQAGYNTFSLQATLDLAKGNQIRLLLAEGQLHDNDNRYTSFVGQLLDEEIVQ</sequence>
<evidence type="ECO:0000256" key="4">
    <source>
        <dbReference type="SAM" id="SignalP"/>
    </source>
</evidence>
<organism evidence="6 7">
    <name type="scientific">Daphnia galeata</name>
    <dbReference type="NCBI Taxonomy" id="27404"/>
    <lineage>
        <taxon>Eukaryota</taxon>
        <taxon>Metazoa</taxon>
        <taxon>Ecdysozoa</taxon>
        <taxon>Arthropoda</taxon>
        <taxon>Crustacea</taxon>
        <taxon>Branchiopoda</taxon>
        <taxon>Diplostraca</taxon>
        <taxon>Cladocera</taxon>
        <taxon>Anomopoda</taxon>
        <taxon>Daphniidae</taxon>
        <taxon>Daphnia</taxon>
    </lineage>
</organism>
<dbReference type="InterPro" id="IPR050822">
    <property type="entry name" value="Cerebellin_Synaptic_Org"/>
</dbReference>
<evidence type="ECO:0000256" key="3">
    <source>
        <dbReference type="ARBA" id="ARBA00022729"/>
    </source>
</evidence>
<comment type="subcellular location">
    <subcellularLocation>
        <location evidence="1">Secreted</location>
    </subcellularLocation>
</comment>
<keyword evidence="7" id="KW-1185">Reference proteome</keyword>
<keyword evidence="2" id="KW-0964">Secreted</keyword>
<evidence type="ECO:0000259" key="5">
    <source>
        <dbReference type="Pfam" id="PF00386"/>
    </source>
</evidence>
<dbReference type="AlphaFoldDB" id="A0A8J2RD74"/>
<dbReference type="PANTHER" id="PTHR22923">
    <property type="entry name" value="CEREBELLIN-RELATED"/>
    <property type="match status" value="1"/>
</dbReference>
<dbReference type="Proteomes" id="UP000789390">
    <property type="component" value="Unassembled WGS sequence"/>
</dbReference>
<feature type="signal peptide" evidence="4">
    <location>
        <begin position="1"/>
        <end position="20"/>
    </location>
</feature>
<dbReference type="Pfam" id="PF00386">
    <property type="entry name" value="C1q"/>
    <property type="match status" value="1"/>
</dbReference>
<accession>A0A8J2RD74</accession>
<dbReference type="EMBL" id="CAKKLH010000038">
    <property type="protein sequence ID" value="CAH0100531.1"/>
    <property type="molecule type" value="Genomic_DNA"/>
</dbReference>
<dbReference type="OrthoDB" id="9889709at2759"/>
<evidence type="ECO:0000313" key="7">
    <source>
        <dbReference type="Proteomes" id="UP000789390"/>
    </source>
</evidence>
<evidence type="ECO:0000313" key="6">
    <source>
        <dbReference type="EMBL" id="CAH0100531.1"/>
    </source>
</evidence>
<dbReference type="PANTHER" id="PTHR22923:SF62">
    <property type="entry name" value="CVP18"/>
    <property type="match status" value="1"/>
</dbReference>
<comment type="caution">
    <text evidence="6">The sequence shown here is derived from an EMBL/GenBank/DDBJ whole genome shotgun (WGS) entry which is preliminary data.</text>
</comment>
<dbReference type="InterPro" id="IPR008983">
    <property type="entry name" value="Tumour_necrosis_fac-like_dom"/>
</dbReference>
<name>A0A8J2RD74_9CRUS</name>
<evidence type="ECO:0000256" key="1">
    <source>
        <dbReference type="ARBA" id="ARBA00004613"/>
    </source>
</evidence>
<dbReference type="Gene3D" id="2.60.120.40">
    <property type="match status" value="1"/>
</dbReference>
<keyword evidence="3 4" id="KW-0732">Signal</keyword>
<evidence type="ECO:0000256" key="2">
    <source>
        <dbReference type="ARBA" id="ARBA00022525"/>
    </source>
</evidence>
<dbReference type="SUPFAM" id="SSF49842">
    <property type="entry name" value="TNF-like"/>
    <property type="match status" value="1"/>
</dbReference>
<proteinExistence type="predicted"/>
<reference evidence="6" key="1">
    <citation type="submission" date="2021-11" db="EMBL/GenBank/DDBJ databases">
        <authorList>
            <person name="Schell T."/>
        </authorList>
    </citation>
    <scope>NUCLEOTIDE SEQUENCE</scope>
    <source>
        <strain evidence="6">M5</strain>
    </source>
</reference>